<comment type="caution">
    <text evidence="1">The sequence shown here is derived from an EMBL/GenBank/DDBJ whole genome shotgun (WGS) entry which is preliminary data.</text>
</comment>
<dbReference type="EMBL" id="AZBU02000006">
    <property type="protein sequence ID" value="TKR72917.1"/>
    <property type="molecule type" value="Genomic_DNA"/>
</dbReference>
<gene>
    <name evidence="1" type="ORF">L596_020301</name>
</gene>
<name>A0A4U5MT46_STECR</name>
<evidence type="ECO:0000313" key="2">
    <source>
        <dbReference type="Proteomes" id="UP000298663"/>
    </source>
</evidence>
<dbReference type="AlphaFoldDB" id="A0A4U5MT46"/>
<protein>
    <submittedName>
        <fullName evidence="1">Uncharacterized protein</fullName>
    </submittedName>
</protein>
<evidence type="ECO:0000313" key="1">
    <source>
        <dbReference type="EMBL" id="TKR72917.1"/>
    </source>
</evidence>
<accession>A0A4U5MT46</accession>
<sequence>MVPFPQPLMPTAIVQDSRVGTTEKVVKLYFRANLNFAELRSPKTVSSNCDDGIVISARNKRDLPHFKPKKTSLFLAFLSRRTFPAAHGFRRFWMHSTAEKYTSTPEKSALLQDPQALQKYRCEDGADSSTIRQFWPALDSKEKCFYISETDFRGNGDVERGLKMEGLGMTGIKGIQGLRGKIGNAGRDLKMGGLRVIWMNRRGWGVLVLERGHSVLEKDYAIDKREVEQNEAFTSFELSII</sequence>
<reference evidence="1 2" key="1">
    <citation type="journal article" date="2015" name="Genome Biol.">
        <title>Comparative genomics of Steinernema reveals deeply conserved gene regulatory networks.</title>
        <authorList>
            <person name="Dillman A.R."/>
            <person name="Macchietto M."/>
            <person name="Porter C.F."/>
            <person name="Rogers A."/>
            <person name="Williams B."/>
            <person name="Antoshechkin I."/>
            <person name="Lee M.M."/>
            <person name="Goodwin Z."/>
            <person name="Lu X."/>
            <person name="Lewis E.E."/>
            <person name="Goodrich-Blair H."/>
            <person name="Stock S.P."/>
            <person name="Adams B.J."/>
            <person name="Sternberg P.W."/>
            <person name="Mortazavi A."/>
        </authorList>
    </citation>
    <scope>NUCLEOTIDE SEQUENCE [LARGE SCALE GENOMIC DNA]</scope>
    <source>
        <strain evidence="1 2">ALL</strain>
    </source>
</reference>
<reference evidence="1 2" key="2">
    <citation type="journal article" date="2019" name="G3 (Bethesda)">
        <title>Hybrid Assembly of the Genome of the Entomopathogenic Nematode Steinernema carpocapsae Identifies the X-Chromosome.</title>
        <authorList>
            <person name="Serra L."/>
            <person name="Macchietto M."/>
            <person name="Macias-Munoz A."/>
            <person name="McGill C.J."/>
            <person name="Rodriguez I.M."/>
            <person name="Rodriguez B."/>
            <person name="Murad R."/>
            <person name="Mortazavi A."/>
        </authorList>
    </citation>
    <scope>NUCLEOTIDE SEQUENCE [LARGE SCALE GENOMIC DNA]</scope>
    <source>
        <strain evidence="1 2">ALL</strain>
    </source>
</reference>
<keyword evidence="2" id="KW-1185">Reference proteome</keyword>
<dbReference type="Proteomes" id="UP000298663">
    <property type="component" value="Unassembled WGS sequence"/>
</dbReference>
<proteinExistence type="predicted"/>
<organism evidence="1 2">
    <name type="scientific">Steinernema carpocapsae</name>
    <name type="common">Entomopathogenic nematode</name>
    <dbReference type="NCBI Taxonomy" id="34508"/>
    <lineage>
        <taxon>Eukaryota</taxon>
        <taxon>Metazoa</taxon>
        <taxon>Ecdysozoa</taxon>
        <taxon>Nematoda</taxon>
        <taxon>Chromadorea</taxon>
        <taxon>Rhabditida</taxon>
        <taxon>Tylenchina</taxon>
        <taxon>Panagrolaimomorpha</taxon>
        <taxon>Strongyloidoidea</taxon>
        <taxon>Steinernematidae</taxon>
        <taxon>Steinernema</taxon>
    </lineage>
</organism>